<evidence type="ECO:0000256" key="6">
    <source>
        <dbReference type="ARBA" id="ARBA00044196"/>
    </source>
</evidence>
<dbReference type="InterPro" id="IPR051960">
    <property type="entry name" value="eIF2B_gamma"/>
</dbReference>
<keyword evidence="3" id="KW-0963">Cytoplasm</keyword>
<keyword evidence="4" id="KW-0396">Initiation factor</keyword>
<dbReference type="SUPFAM" id="SSF51161">
    <property type="entry name" value="Trimeric LpxA-like enzymes"/>
    <property type="match status" value="1"/>
</dbReference>
<dbReference type="EMBL" id="CAJVOS010000038">
    <property type="protein sequence ID" value="CAG8169267.1"/>
    <property type="molecule type" value="Genomic_DNA"/>
</dbReference>
<comment type="similarity">
    <text evidence="2">Belongs to the eIF-2B gamma/epsilon subunits family.</text>
</comment>
<dbReference type="InterPro" id="IPR056729">
    <property type="entry name" value="GMPPB_C"/>
</dbReference>
<gene>
    <name evidence="10" type="ORF">POLS_LOCUS6617</name>
</gene>
<dbReference type="GO" id="GO:0005851">
    <property type="term" value="C:eukaryotic translation initiation factor 2B complex"/>
    <property type="evidence" value="ECO:0007669"/>
    <property type="project" value="TreeGrafter"/>
</dbReference>
<organism evidence="10 11">
    <name type="scientific">Penicillium olsonii</name>
    <dbReference type="NCBI Taxonomy" id="99116"/>
    <lineage>
        <taxon>Eukaryota</taxon>
        <taxon>Fungi</taxon>
        <taxon>Dikarya</taxon>
        <taxon>Ascomycota</taxon>
        <taxon>Pezizomycotina</taxon>
        <taxon>Eurotiomycetes</taxon>
        <taxon>Eurotiomycetidae</taxon>
        <taxon>Eurotiales</taxon>
        <taxon>Aspergillaceae</taxon>
        <taxon>Penicillium</taxon>
    </lineage>
</organism>
<evidence type="ECO:0000313" key="11">
    <source>
        <dbReference type="Proteomes" id="UP001153618"/>
    </source>
</evidence>
<evidence type="ECO:0000256" key="3">
    <source>
        <dbReference type="ARBA" id="ARBA00022490"/>
    </source>
</evidence>
<dbReference type="Gene3D" id="3.90.550.10">
    <property type="entry name" value="Spore Coat Polysaccharide Biosynthesis Protein SpsA, Chain A"/>
    <property type="match status" value="1"/>
</dbReference>
<dbReference type="PANTHER" id="PTHR45989:SF1">
    <property type="entry name" value="TRANSLATION INITIATION FACTOR EIF-2B SUBUNIT GAMMA"/>
    <property type="match status" value="1"/>
</dbReference>
<dbReference type="OrthoDB" id="10250549at2759"/>
<dbReference type="GO" id="GO:0005829">
    <property type="term" value="C:cytosol"/>
    <property type="evidence" value="ECO:0007669"/>
    <property type="project" value="UniProtKB-SubCell"/>
</dbReference>
<evidence type="ECO:0000256" key="5">
    <source>
        <dbReference type="ARBA" id="ARBA00022917"/>
    </source>
</evidence>
<comment type="subunit">
    <text evidence="8">Component of the translation initiation factor 2B (eIF2B) complex which is a heterodecamer of two sets of five different subunits: alpha, beta, gamma, delta and epsilon. Subunits alpha, beta and delta comprise a regulatory subcomplex and subunits epsilon and gamma comprise a catalytic subcomplex. Within the complex, the hexameric regulatory complex resides at the center, with the two heterodimeric catalytic subcomplexes bound on opposite sides.</text>
</comment>
<dbReference type="GO" id="GO:0002183">
    <property type="term" value="P:cytoplasmic translational initiation"/>
    <property type="evidence" value="ECO:0007669"/>
    <property type="project" value="TreeGrafter"/>
</dbReference>
<protein>
    <recommendedName>
        <fullName evidence="6">Translation initiation factor eIF2B subunit gamma</fullName>
    </recommendedName>
    <alternativeName>
        <fullName evidence="7">eIF2B GDP-GTP exchange factor subunit gamma</fullName>
    </alternativeName>
</protein>
<dbReference type="InterPro" id="IPR029044">
    <property type="entry name" value="Nucleotide-diphossugar_trans"/>
</dbReference>
<reference evidence="10" key="1">
    <citation type="submission" date="2021-07" db="EMBL/GenBank/DDBJ databases">
        <authorList>
            <person name="Branca A.L. A."/>
        </authorList>
    </citation>
    <scope>NUCLEOTIDE SEQUENCE</scope>
</reference>
<comment type="caution">
    <text evidence="10">The sequence shown here is derived from an EMBL/GenBank/DDBJ whole genome shotgun (WGS) entry which is preliminary data.</text>
</comment>
<dbReference type="Proteomes" id="UP001153618">
    <property type="component" value="Unassembled WGS sequence"/>
</dbReference>
<sequence>MSDSRVETGLQALILCGPGTSFDTLLKPEKSPKCLTLVANRPMIYYPMNLCKRLGITDVNLIAFSSAVNLIKTTLKQDPSLSSFTFTKILAPADLEAETSTARILCLPEVQDCIRSSFLLLPCDLVCELDGQHLLNPWGFLRSQDLREFNGGVGFYYQTESGIKDEVSDLIAVAPLEQGEMPGAAKYKLSRLVMSMGMDASKAKMEDEKAFLLRHSLSRKYRRIKIMTDYRDAHLYFFPRWVKHLVRRQERISSIKEDLVGLWAKAQWQQGLAEKMGMANCRGHHSSRQWTDCEAVSCAVCQQPQNGLPDPGIVQPVEMPPFLACTLEGSAKMFRRVDSPALLLSTSLRLAKLESIEDAEDASMISPLAHSHKIASPDCVANRSYISRNDCLLAPSVVVEKGCSIKETCIGPGSKICNGARLTRCVVLGNVTIGPRCVLVGCVIGSRSSVGSGSVLNGCEVQEDFEVPERTEAKNEIFRPLLEDLLGDM</sequence>
<evidence type="ECO:0000256" key="4">
    <source>
        <dbReference type="ARBA" id="ARBA00022540"/>
    </source>
</evidence>
<feature type="domain" description="Mannose-1-phosphate guanyltransferase C-terminal" evidence="9">
    <location>
        <begin position="390"/>
        <end position="461"/>
    </location>
</feature>
<dbReference type="Gene3D" id="2.160.10.10">
    <property type="entry name" value="Hexapeptide repeat proteins"/>
    <property type="match status" value="1"/>
</dbReference>
<evidence type="ECO:0000256" key="2">
    <source>
        <dbReference type="ARBA" id="ARBA00007878"/>
    </source>
</evidence>
<evidence type="ECO:0000256" key="7">
    <source>
        <dbReference type="ARBA" id="ARBA00044229"/>
    </source>
</evidence>
<dbReference type="PANTHER" id="PTHR45989">
    <property type="entry name" value="TRANSLATION INITIATION FACTOR EIF-2B SUBUNIT GAMMA"/>
    <property type="match status" value="1"/>
</dbReference>
<dbReference type="Pfam" id="PF25087">
    <property type="entry name" value="GMPPB_C"/>
    <property type="match status" value="1"/>
</dbReference>
<dbReference type="SUPFAM" id="SSF53448">
    <property type="entry name" value="Nucleotide-diphospho-sugar transferases"/>
    <property type="match status" value="1"/>
</dbReference>
<evidence type="ECO:0000313" key="10">
    <source>
        <dbReference type="EMBL" id="CAG8169267.1"/>
    </source>
</evidence>
<comment type="subcellular location">
    <subcellularLocation>
        <location evidence="1">Cytoplasm</location>
        <location evidence="1">Cytosol</location>
    </subcellularLocation>
</comment>
<proteinExistence type="inferred from homology"/>
<name>A0A9W4MYI5_PENOL</name>
<keyword evidence="11" id="KW-1185">Reference proteome</keyword>
<evidence type="ECO:0000256" key="1">
    <source>
        <dbReference type="ARBA" id="ARBA00004514"/>
    </source>
</evidence>
<keyword evidence="5" id="KW-0648">Protein biosynthesis</keyword>
<accession>A0A9W4MYI5</accession>
<evidence type="ECO:0000256" key="8">
    <source>
        <dbReference type="ARBA" id="ARBA00046432"/>
    </source>
</evidence>
<dbReference type="AlphaFoldDB" id="A0A9W4MYI5"/>
<dbReference type="GO" id="GO:0003743">
    <property type="term" value="F:translation initiation factor activity"/>
    <property type="evidence" value="ECO:0007669"/>
    <property type="project" value="UniProtKB-KW"/>
</dbReference>
<dbReference type="InterPro" id="IPR011004">
    <property type="entry name" value="Trimer_LpxA-like_sf"/>
</dbReference>
<dbReference type="GO" id="GO:0005085">
    <property type="term" value="F:guanyl-nucleotide exchange factor activity"/>
    <property type="evidence" value="ECO:0007669"/>
    <property type="project" value="TreeGrafter"/>
</dbReference>
<evidence type="ECO:0000259" key="9">
    <source>
        <dbReference type="Pfam" id="PF25087"/>
    </source>
</evidence>